<proteinExistence type="predicted"/>
<dbReference type="Proteomes" id="UP000322225">
    <property type="component" value="Chromosome 4"/>
</dbReference>
<keyword evidence="1" id="KW-0694">RNA-binding</keyword>
<organism evidence="3 4">
    <name type="scientific">Kwoniella shandongensis</name>
    <dbReference type="NCBI Taxonomy" id="1734106"/>
    <lineage>
        <taxon>Eukaryota</taxon>
        <taxon>Fungi</taxon>
        <taxon>Dikarya</taxon>
        <taxon>Basidiomycota</taxon>
        <taxon>Agaricomycotina</taxon>
        <taxon>Tremellomycetes</taxon>
        <taxon>Tremellales</taxon>
        <taxon>Cryptococcaceae</taxon>
        <taxon>Kwoniella</taxon>
    </lineage>
</organism>
<dbReference type="GeneID" id="43588868"/>
<evidence type="ECO:0000313" key="3">
    <source>
        <dbReference type="EMBL" id="WWD17833.1"/>
    </source>
</evidence>
<dbReference type="GO" id="GO:0003723">
    <property type="term" value="F:RNA binding"/>
    <property type="evidence" value="ECO:0007669"/>
    <property type="project" value="UniProtKB-KW"/>
</dbReference>
<protein>
    <submittedName>
        <fullName evidence="3">Uncharacterized protein</fullName>
    </submittedName>
</protein>
<dbReference type="InterPro" id="IPR012340">
    <property type="entry name" value="NA-bd_OB-fold"/>
</dbReference>
<evidence type="ECO:0000256" key="2">
    <source>
        <dbReference type="SAM" id="MobiDB-lite"/>
    </source>
</evidence>
<evidence type="ECO:0000313" key="4">
    <source>
        <dbReference type="Proteomes" id="UP000322225"/>
    </source>
</evidence>
<reference evidence="3" key="1">
    <citation type="submission" date="2017-08" db="EMBL/GenBank/DDBJ databases">
        <authorList>
            <person name="Cuomo C."/>
            <person name="Billmyre B."/>
            <person name="Heitman J."/>
        </authorList>
    </citation>
    <scope>NUCLEOTIDE SEQUENCE</scope>
    <source>
        <strain evidence="3">CBS 12478</strain>
    </source>
</reference>
<dbReference type="KEGG" id="ksn:43588868"/>
<sequence>MPRQPTSSESFSPPLPPNHHLVHLLSPQGSNNFTCVDVVGEERLVEVCSKLRRVKSLIVMRGDFAIVSLFTSDPSYKGGRLVGEIVHILDKSDIKEWKKSGLWPEGFGEKPVEQTQSSDEEEEEDEDEGEYDDEAEEYDGAHDQPNPAQQ</sequence>
<dbReference type="InterPro" id="IPR001253">
    <property type="entry name" value="TIF_eIF-1A"/>
</dbReference>
<keyword evidence="4" id="KW-1185">Reference proteome</keyword>
<name>A0A5M6BYI7_9TREE</name>
<feature type="region of interest" description="Disordered" evidence="2">
    <location>
        <begin position="100"/>
        <end position="150"/>
    </location>
</feature>
<dbReference type="PANTHER" id="PTHR21641">
    <property type="entry name" value="TRANSLATION INITIATION FACTOR-RELATED"/>
    <property type="match status" value="1"/>
</dbReference>
<dbReference type="EMBL" id="CP144054">
    <property type="protein sequence ID" value="WWD17833.1"/>
    <property type="molecule type" value="Genomic_DNA"/>
</dbReference>
<dbReference type="SMART" id="SM00652">
    <property type="entry name" value="eIF1a"/>
    <property type="match status" value="1"/>
</dbReference>
<gene>
    <name evidence="3" type="ORF">CI109_102276</name>
</gene>
<evidence type="ECO:0000256" key="1">
    <source>
        <dbReference type="ARBA" id="ARBA00022884"/>
    </source>
</evidence>
<feature type="compositionally biased region" description="Acidic residues" evidence="2">
    <location>
        <begin position="118"/>
        <end position="138"/>
    </location>
</feature>
<dbReference type="GO" id="GO:0005634">
    <property type="term" value="C:nucleus"/>
    <property type="evidence" value="ECO:0007669"/>
    <property type="project" value="TreeGrafter"/>
</dbReference>
<accession>A0A5M6BYI7</accession>
<dbReference type="OrthoDB" id="1738325at2759"/>
<dbReference type="Gene3D" id="2.40.50.140">
    <property type="entry name" value="Nucleic acid-binding proteins"/>
    <property type="match status" value="1"/>
</dbReference>
<dbReference type="RefSeq" id="XP_031860845.1">
    <property type="nucleotide sequence ID" value="XM_032004730.1"/>
</dbReference>
<dbReference type="GO" id="GO:0003743">
    <property type="term" value="F:translation initiation factor activity"/>
    <property type="evidence" value="ECO:0007669"/>
    <property type="project" value="InterPro"/>
</dbReference>
<dbReference type="AlphaFoldDB" id="A0A5M6BYI7"/>
<dbReference type="InterPro" id="IPR039294">
    <property type="entry name" value="EIF1AD"/>
</dbReference>
<dbReference type="PANTHER" id="PTHR21641:SF0">
    <property type="entry name" value="RNA-BINDING PROTEIN EIF1AD-RELATED"/>
    <property type="match status" value="1"/>
</dbReference>
<dbReference type="SUPFAM" id="SSF50249">
    <property type="entry name" value="Nucleic acid-binding proteins"/>
    <property type="match status" value="1"/>
</dbReference>
<reference evidence="3" key="2">
    <citation type="submission" date="2024-01" db="EMBL/GenBank/DDBJ databases">
        <title>Comparative genomics of Cryptococcus and Kwoniella reveals pathogenesis evolution and contrasting modes of karyotype evolution via chromosome fusion or intercentromeric recombination.</title>
        <authorList>
            <person name="Coelho M.A."/>
            <person name="David-Palma M."/>
            <person name="Shea T."/>
            <person name="Bowers K."/>
            <person name="McGinley-Smith S."/>
            <person name="Mohammad A.W."/>
            <person name="Gnirke A."/>
            <person name="Yurkov A.M."/>
            <person name="Nowrousian M."/>
            <person name="Sun S."/>
            <person name="Cuomo C.A."/>
            <person name="Heitman J."/>
        </authorList>
    </citation>
    <scope>NUCLEOTIDE SEQUENCE</scope>
    <source>
        <strain evidence="3">CBS 12478</strain>
    </source>
</reference>